<dbReference type="InterPro" id="IPR044925">
    <property type="entry name" value="His-Me_finger_sf"/>
</dbReference>
<dbReference type="Pfam" id="PF04231">
    <property type="entry name" value="Endonuclease_1"/>
    <property type="match status" value="1"/>
</dbReference>
<dbReference type="GO" id="GO:0004519">
    <property type="term" value="F:endonuclease activity"/>
    <property type="evidence" value="ECO:0007669"/>
    <property type="project" value="UniProtKB-KW"/>
</dbReference>
<feature type="signal peptide" evidence="4">
    <location>
        <begin position="1"/>
        <end position="21"/>
    </location>
</feature>
<keyword evidence="2" id="KW-0540">Nuclease</keyword>
<evidence type="ECO:0000256" key="2">
    <source>
        <dbReference type="ARBA" id="ARBA00022722"/>
    </source>
</evidence>
<dbReference type="Proteomes" id="UP000327424">
    <property type="component" value="Plasmid unnamed1"/>
</dbReference>
<organism evidence="5 6">
    <name type="scientific">Moritella marina ATCC 15381</name>
    <dbReference type="NCBI Taxonomy" id="1202962"/>
    <lineage>
        <taxon>Bacteria</taxon>
        <taxon>Pseudomonadati</taxon>
        <taxon>Pseudomonadota</taxon>
        <taxon>Gammaproteobacteria</taxon>
        <taxon>Alteromonadales</taxon>
        <taxon>Moritellaceae</taxon>
        <taxon>Moritella</taxon>
    </lineage>
</organism>
<dbReference type="OrthoDB" id="9800417at2"/>
<dbReference type="PANTHER" id="PTHR33607:SF2">
    <property type="entry name" value="ENDONUCLEASE-1"/>
    <property type="match status" value="1"/>
</dbReference>
<evidence type="ECO:0000313" key="5">
    <source>
        <dbReference type="EMBL" id="QFI36320.1"/>
    </source>
</evidence>
<accession>A0A5J6WGL9</accession>
<dbReference type="SUPFAM" id="SSF54060">
    <property type="entry name" value="His-Me finger endonucleases"/>
    <property type="match status" value="1"/>
</dbReference>
<dbReference type="KEGG" id="mmaa:FR932_00065"/>
<keyword evidence="5" id="KW-0255">Endonuclease</keyword>
<sequence length="243" mass="27960">MKLMNPIFTIVLLSFSGSSIAAGNETNQSFSKAKKNLERSVYQDHRETIYCAATFDSKKNVAAPTGFKTEKHKKRANRIEWEHVVPAENFGRTFSEWRSGNEKCVNSKGKSFKGRKCAEKMNTEYRYMQADMHNLFPAIGAVNAMRSNYNFTMLPAVKSEFGSCDMKIDNRKAEPPVNSRGRIARTYMYMDQTYSRYSMSKQQRQLMNAWDKMYPVSAWECERSKRIKRVQGNANLLVDGRCG</sequence>
<evidence type="ECO:0000256" key="1">
    <source>
        <dbReference type="ARBA" id="ARBA00006429"/>
    </source>
</evidence>
<keyword evidence="3" id="KW-0378">Hydrolase</keyword>
<reference evidence="5 6" key="1">
    <citation type="submission" date="2019-09" db="EMBL/GenBank/DDBJ databases">
        <title>Hybrid Assembly of the complete Genome of the Deep-Sea Bacterium Moritella marina from long Nanopore and Illumina reads.</title>
        <authorList>
            <person name="Magin S."/>
            <person name="Georgoulis A."/>
            <person name="Papadimitriou K."/>
            <person name="Iliakis G."/>
            <person name="Vorgias C.E."/>
        </authorList>
    </citation>
    <scope>NUCLEOTIDE SEQUENCE [LARGE SCALE GENOMIC DNA]</scope>
    <source>
        <strain evidence="5 6">MP-1</strain>
        <plasmid evidence="5 6">unnamed1</plasmid>
    </source>
</reference>
<dbReference type="InterPro" id="IPR007346">
    <property type="entry name" value="Endonuclease-I"/>
</dbReference>
<evidence type="ECO:0000313" key="6">
    <source>
        <dbReference type="Proteomes" id="UP000327424"/>
    </source>
</evidence>
<name>A0A5J6WGL9_MORMI</name>
<comment type="similarity">
    <text evidence="1">Belongs to the EndA/NucM nuclease family.</text>
</comment>
<geneLocation type="plasmid" evidence="5 6">
    <name>unnamed1</name>
</geneLocation>
<evidence type="ECO:0000256" key="4">
    <source>
        <dbReference type="SAM" id="SignalP"/>
    </source>
</evidence>
<dbReference type="PANTHER" id="PTHR33607">
    <property type="entry name" value="ENDONUCLEASE-1"/>
    <property type="match status" value="1"/>
</dbReference>
<dbReference type="GO" id="GO:0016787">
    <property type="term" value="F:hydrolase activity"/>
    <property type="evidence" value="ECO:0007669"/>
    <property type="project" value="UniProtKB-KW"/>
</dbReference>
<gene>
    <name evidence="5" type="ORF">FR932_00065</name>
</gene>
<protein>
    <submittedName>
        <fullName evidence="5">Endonuclease I</fullName>
    </submittedName>
</protein>
<feature type="chain" id="PRO_5023883167" evidence="4">
    <location>
        <begin position="22"/>
        <end position="243"/>
    </location>
</feature>
<dbReference type="RefSeq" id="WP_019442214.1">
    <property type="nucleotide sequence ID" value="NZ_ALOE01000027.1"/>
</dbReference>
<keyword evidence="4" id="KW-0732">Signal</keyword>
<proteinExistence type="inferred from homology"/>
<dbReference type="EMBL" id="CP044398">
    <property type="protein sequence ID" value="QFI36320.1"/>
    <property type="molecule type" value="Genomic_DNA"/>
</dbReference>
<keyword evidence="5" id="KW-0614">Plasmid</keyword>
<evidence type="ECO:0000256" key="3">
    <source>
        <dbReference type="ARBA" id="ARBA00022801"/>
    </source>
</evidence>
<dbReference type="AlphaFoldDB" id="A0A5J6WGL9"/>
<keyword evidence="6" id="KW-1185">Reference proteome</keyword>